<comment type="similarity">
    <text evidence="1">Belongs to the sulfatase family.</text>
</comment>
<dbReference type="PANTHER" id="PTHR46615">
    <property type="entry name" value="ARYLSULFATASE K"/>
    <property type="match status" value="1"/>
</dbReference>
<dbReference type="InterPro" id="IPR017850">
    <property type="entry name" value="Alkaline_phosphatase_core_sf"/>
</dbReference>
<dbReference type="Pfam" id="PF00884">
    <property type="entry name" value="Sulfatase"/>
    <property type="match status" value="1"/>
</dbReference>
<dbReference type="EMBL" id="JACJMO010000028">
    <property type="protein sequence ID" value="MBM6858535.1"/>
    <property type="molecule type" value="Genomic_DNA"/>
</dbReference>
<keyword evidence="2 5" id="KW-0378">Hydrolase</keyword>
<dbReference type="Proteomes" id="UP000698924">
    <property type="component" value="Unassembled WGS sequence"/>
</dbReference>
<accession>A0AA40ZUZ0</accession>
<name>A0AA40ZUZ0_9BACT</name>
<feature type="domain" description="Sulfatase N-terminal" evidence="4">
    <location>
        <begin position="29"/>
        <end position="341"/>
    </location>
</feature>
<sequence>MKIERYLTNKMLLLTSIFAPINLAAQERPNIIYILTDQQTATAMSCVGNTDIHTPNIDRLAQSGILFKNAYCAAPLSGPSRAAMFTGHFSHEIGMPSNGIPMPEDLRGLSLGMLMKNAGYDCVYGGKWHVHTPSIPNQTFGFRKLYEHNDSGLAEACSAYLDNNPHFPFFLVASFDNPHNICEFARQQNLPFAEIPMADLADCPGLPLNYERNPYDADVICYEKSLNYSAYPTSHYTADDWRRYRNAYFRLVEHVDMEIGKIVDAIDRNNLWENSVIIFTSDHGDGVGAHHWNQKSALYEEVVNVPLIIVLPDKKHAGAELPQLVNNGVDFFASVCQWGGVDLPDGLCGVSYASLAESGDPGRTHQAYIVTETLFDKGGNTRGWMLRTQRYKYILYDKGRYREQLFDMCRDRGEMRNLAVEHKYQETLNKHRKLLYEWMNYHHVKQIRTEVHLIPGF</sequence>
<dbReference type="RefSeq" id="WP_204970191.1">
    <property type="nucleotide sequence ID" value="NZ_JAAZTS010000027.1"/>
</dbReference>
<protein>
    <submittedName>
        <fullName evidence="5">Sulfatase-like hydrolase/transferase</fullName>
    </submittedName>
</protein>
<dbReference type="InterPro" id="IPR024607">
    <property type="entry name" value="Sulfatase_CS"/>
</dbReference>
<dbReference type="Gene3D" id="3.40.720.10">
    <property type="entry name" value="Alkaline Phosphatase, subunit A"/>
    <property type="match status" value="1"/>
</dbReference>
<evidence type="ECO:0000256" key="3">
    <source>
        <dbReference type="PIRSR" id="PIRSR600917-52"/>
    </source>
</evidence>
<dbReference type="InterPro" id="IPR000917">
    <property type="entry name" value="Sulfatase_N"/>
</dbReference>
<proteinExistence type="inferred from homology"/>
<gene>
    <name evidence="5" type="ORF">H6D15_13145</name>
</gene>
<dbReference type="InterPro" id="IPR051849">
    <property type="entry name" value="GAG-degrading_sulfatase"/>
</dbReference>
<evidence type="ECO:0000313" key="6">
    <source>
        <dbReference type="Proteomes" id="UP000698924"/>
    </source>
</evidence>
<feature type="modified residue" description="3-oxoalanine (Ser)" evidence="3">
    <location>
        <position position="77"/>
    </location>
</feature>
<evidence type="ECO:0000313" key="5">
    <source>
        <dbReference type="EMBL" id="MBM6858535.1"/>
    </source>
</evidence>
<dbReference type="PROSITE" id="PS00523">
    <property type="entry name" value="SULFATASE_1"/>
    <property type="match status" value="1"/>
</dbReference>
<dbReference type="SUPFAM" id="SSF53649">
    <property type="entry name" value="Alkaline phosphatase-like"/>
    <property type="match status" value="1"/>
</dbReference>
<comment type="caution">
    <text evidence="5">The sequence shown here is derived from an EMBL/GenBank/DDBJ whole genome shotgun (WGS) entry which is preliminary data.</text>
</comment>
<organism evidence="5 6">
    <name type="scientific">Caecibacteroides pullorum</name>
    <dbReference type="NCBI Taxonomy" id="2725562"/>
    <lineage>
        <taxon>Bacteria</taxon>
        <taxon>Pseudomonadati</taxon>
        <taxon>Bacteroidota</taxon>
        <taxon>Bacteroidia</taxon>
        <taxon>Bacteroidales</taxon>
        <taxon>Bacteroidaceae</taxon>
        <taxon>Caecibacteroides</taxon>
    </lineage>
</organism>
<comment type="PTM">
    <text evidence="3">The conversion to 3-oxoalanine (also known as C-formylglycine, FGly), of a serine or cysteine residue in prokaryotes and of a cysteine residue in eukaryotes, is critical for catalytic activity.</text>
</comment>
<dbReference type="GO" id="GO:0004065">
    <property type="term" value="F:arylsulfatase activity"/>
    <property type="evidence" value="ECO:0007669"/>
    <property type="project" value="TreeGrafter"/>
</dbReference>
<reference evidence="5 6" key="1">
    <citation type="journal article" date="2021" name="Sci. Rep.">
        <title>The distribution of antibiotic resistance genes in chicken gut microbiota commensals.</title>
        <authorList>
            <person name="Juricova H."/>
            <person name="Matiasovicova J."/>
            <person name="Kubasova T."/>
            <person name="Cejkova D."/>
            <person name="Rychlik I."/>
        </authorList>
    </citation>
    <scope>NUCLEOTIDE SEQUENCE [LARGE SCALE GENOMIC DNA]</scope>
    <source>
        <strain evidence="5 6">An421</strain>
    </source>
</reference>
<keyword evidence="6" id="KW-1185">Reference proteome</keyword>
<evidence type="ECO:0000256" key="1">
    <source>
        <dbReference type="ARBA" id="ARBA00008779"/>
    </source>
</evidence>
<dbReference type="AlphaFoldDB" id="A0AA40ZUZ0"/>
<evidence type="ECO:0000259" key="4">
    <source>
        <dbReference type="Pfam" id="PF00884"/>
    </source>
</evidence>
<dbReference type="PANTHER" id="PTHR46615:SF1">
    <property type="entry name" value="ARYLSULFATASE K"/>
    <property type="match status" value="1"/>
</dbReference>
<dbReference type="GO" id="GO:0015024">
    <property type="term" value="F:glucuronate-2-sulfatase activity"/>
    <property type="evidence" value="ECO:0007669"/>
    <property type="project" value="TreeGrafter"/>
</dbReference>
<evidence type="ECO:0000256" key="2">
    <source>
        <dbReference type="ARBA" id="ARBA00022801"/>
    </source>
</evidence>